<gene>
    <name evidence="2" type="ORF">B6A14_01715</name>
</gene>
<keyword evidence="1" id="KW-0732">Signal</keyword>
<protein>
    <recommendedName>
        <fullName evidence="4">Tetratricopeptide repeat protein</fullName>
    </recommendedName>
</protein>
<dbReference type="InterPro" id="IPR011990">
    <property type="entry name" value="TPR-like_helical_dom_sf"/>
</dbReference>
<evidence type="ECO:0000313" key="3">
    <source>
        <dbReference type="Proteomes" id="UP000196880"/>
    </source>
</evidence>
<dbReference type="Proteomes" id="UP000196880">
    <property type="component" value="Unassembled WGS sequence"/>
</dbReference>
<dbReference type="RefSeq" id="WP_087908742.1">
    <property type="nucleotide sequence ID" value="NZ_NAIA01000001.1"/>
</dbReference>
<dbReference type="AlphaFoldDB" id="A0A210S0P4"/>
<sequence>MKKFLPVVLLFLSMLGISHAADTAPAKQDPIWLTQTRASIKAEKYDLAIQQLQAANEVGSADWNNLLGYSLRKKQPPDLVGAEKYYQAALKIDPEHRGALEYYGKLKLINNDLPGAEALLARLDKACTFGCEEYSDLKEAVQKYKSRK</sequence>
<evidence type="ECO:0000256" key="1">
    <source>
        <dbReference type="SAM" id="SignalP"/>
    </source>
</evidence>
<feature type="signal peptide" evidence="1">
    <location>
        <begin position="1"/>
        <end position="20"/>
    </location>
</feature>
<comment type="caution">
    <text evidence="2">The sequence shown here is derived from an EMBL/GenBank/DDBJ whole genome shotgun (WGS) entry which is preliminary data.</text>
</comment>
<evidence type="ECO:0008006" key="4">
    <source>
        <dbReference type="Google" id="ProtNLM"/>
    </source>
</evidence>
<dbReference type="SUPFAM" id="SSF48452">
    <property type="entry name" value="TPR-like"/>
    <property type="match status" value="1"/>
</dbReference>
<accession>A0A210S0P4</accession>
<dbReference type="Gene3D" id="1.25.40.10">
    <property type="entry name" value="Tetratricopeptide repeat domain"/>
    <property type="match status" value="1"/>
</dbReference>
<dbReference type="EMBL" id="NAIA01000001">
    <property type="protein sequence ID" value="OWF66720.1"/>
    <property type="molecule type" value="Genomic_DNA"/>
</dbReference>
<proteinExistence type="predicted"/>
<evidence type="ECO:0000313" key="2">
    <source>
        <dbReference type="EMBL" id="OWF66720.1"/>
    </source>
</evidence>
<name>A0A210S0P4_9BURK</name>
<reference evidence="2 3" key="1">
    <citation type="submission" date="2017-03" db="EMBL/GenBank/DDBJ databases">
        <title>New species Polynucleobacter sp. MWH-EgelM1-30-B4.</title>
        <authorList>
            <person name="Hahn M.W."/>
        </authorList>
    </citation>
    <scope>NUCLEOTIDE SEQUENCE [LARGE SCALE GENOMIC DNA]</scope>
    <source>
        <strain evidence="2 3">MWH-EgelM1-30-B4</strain>
    </source>
</reference>
<dbReference type="OrthoDB" id="8592798at2"/>
<feature type="chain" id="PRO_5012374525" description="Tetratricopeptide repeat protein" evidence="1">
    <location>
        <begin position="21"/>
        <end position="148"/>
    </location>
</feature>
<keyword evidence="3" id="KW-1185">Reference proteome</keyword>
<organism evidence="2 3">
    <name type="scientific">Polynucleobacter hirudinilacicola</name>
    <dbReference type="NCBI Taxonomy" id="1743166"/>
    <lineage>
        <taxon>Bacteria</taxon>
        <taxon>Pseudomonadati</taxon>
        <taxon>Pseudomonadota</taxon>
        <taxon>Betaproteobacteria</taxon>
        <taxon>Burkholderiales</taxon>
        <taxon>Burkholderiaceae</taxon>
        <taxon>Polynucleobacter</taxon>
    </lineage>
</organism>